<dbReference type="PANTHER" id="PTHR38111">
    <property type="entry name" value="ZN(2)-C6 FUNGAL-TYPE DOMAIN-CONTAINING PROTEIN-RELATED"/>
    <property type="match status" value="1"/>
</dbReference>
<keyword evidence="4" id="KW-1185">Reference proteome</keyword>
<dbReference type="GO" id="GO:0000981">
    <property type="term" value="F:DNA-binding transcription factor activity, RNA polymerase II-specific"/>
    <property type="evidence" value="ECO:0007669"/>
    <property type="project" value="InterPro"/>
</dbReference>
<accession>A0A6A7AWG0</accession>
<reference evidence="3" key="1">
    <citation type="submission" date="2020-01" db="EMBL/GenBank/DDBJ databases">
        <authorList>
            <consortium name="DOE Joint Genome Institute"/>
            <person name="Haridas S."/>
            <person name="Albert R."/>
            <person name="Binder M."/>
            <person name="Bloem J."/>
            <person name="Labutti K."/>
            <person name="Salamov A."/>
            <person name="Andreopoulos B."/>
            <person name="Baker S.E."/>
            <person name="Barry K."/>
            <person name="Bills G."/>
            <person name="Bluhm B.H."/>
            <person name="Cannon C."/>
            <person name="Castanera R."/>
            <person name="Culley D.E."/>
            <person name="Daum C."/>
            <person name="Ezra D."/>
            <person name="Gonzalez J.B."/>
            <person name="Henrissat B."/>
            <person name="Kuo A."/>
            <person name="Liang C."/>
            <person name="Lipzen A."/>
            <person name="Lutzoni F."/>
            <person name="Magnuson J."/>
            <person name="Mondo S."/>
            <person name="Nolan M."/>
            <person name="Ohm R."/>
            <person name="Pangilinan J."/>
            <person name="Park H.-J."/>
            <person name="Ramirez L."/>
            <person name="Alfaro M."/>
            <person name="Sun H."/>
            <person name="Tritt A."/>
            <person name="Yoshinaga Y."/>
            <person name="Zwiers L.-H."/>
            <person name="Turgeon B.G."/>
            <person name="Goodwin S.B."/>
            <person name="Spatafora J.W."/>
            <person name="Crous P.W."/>
            <person name="Grigoriev I.V."/>
        </authorList>
    </citation>
    <scope>NUCLEOTIDE SEQUENCE</scope>
    <source>
        <strain evidence="3">IPT5</strain>
    </source>
</reference>
<evidence type="ECO:0000313" key="4">
    <source>
        <dbReference type="Proteomes" id="UP000799423"/>
    </source>
</evidence>
<evidence type="ECO:0000259" key="2">
    <source>
        <dbReference type="PROSITE" id="PS50048"/>
    </source>
</evidence>
<dbReference type="GO" id="GO:0008270">
    <property type="term" value="F:zinc ion binding"/>
    <property type="evidence" value="ECO:0007669"/>
    <property type="project" value="InterPro"/>
</dbReference>
<dbReference type="InterPro" id="IPR036864">
    <property type="entry name" value="Zn2-C6_fun-type_DNA-bd_sf"/>
</dbReference>
<keyword evidence="1" id="KW-0539">Nucleus</keyword>
<dbReference type="AlphaFoldDB" id="A0A6A7AWG0"/>
<protein>
    <recommendedName>
        <fullName evidence="2">Zn(2)-C6 fungal-type domain-containing protein</fullName>
    </recommendedName>
</protein>
<dbReference type="PROSITE" id="PS00463">
    <property type="entry name" value="ZN2_CY6_FUNGAL_1"/>
    <property type="match status" value="1"/>
</dbReference>
<dbReference type="CDD" id="cd00067">
    <property type="entry name" value="GAL4"/>
    <property type="match status" value="1"/>
</dbReference>
<dbReference type="InterPro" id="IPR053178">
    <property type="entry name" value="Osmoadaptation_assoc"/>
</dbReference>
<gene>
    <name evidence="3" type="ORF">T440DRAFT_501575</name>
</gene>
<dbReference type="PROSITE" id="PS50048">
    <property type="entry name" value="ZN2_CY6_FUNGAL_2"/>
    <property type="match status" value="1"/>
</dbReference>
<dbReference type="Proteomes" id="UP000799423">
    <property type="component" value="Unassembled WGS sequence"/>
</dbReference>
<evidence type="ECO:0000313" key="3">
    <source>
        <dbReference type="EMBL" id="KAF2846697.1"/>
    </source>
</evidence>
<dbReference type="PANTHER" id="PTHR38111:SF9">
    <property type="entry name" value="ZN(2)-C6 FUNGAL-TYPE DOMAIN-CONTAINING PROTEIN"/>
    <property type="match status" value="1"/>
</dbReference>
<dbReference type="SMART" id="SM00066">
    <property type="entry name" value="GAL4"/>
    <property type="match status" value="1"/>
</dbReference>
<organism evidence="3 4">
    <name type="scientific">Plenodomus tracheiphilus IPT5</name>
    <dbReference type="NCBI Taxonomy" id="1408161"/>
    <lineage>
        <taxon>Eukaryota</taxon>
        <taxon>Fungi</taxon>
        <taxon>Dikarya</taxon>
        <taxon>Ascomycota</taxon>
        <taxon>Pezizomycotina</taxon>
        <taxon>Dothideomycetes</taxon>
        <taxon>Pleosporomycetidae</taxon>
        <taxon>Pleosporales</taxon>
        <taxon>Pleosporineae</taxon>
        <taxon>Leptosphaeriaceae</taxon>
        <taxon>Plenodomus</taxon>
    </lineage>
</organism>
<feature type="non-terminal residue" evidence="3">
    <location>
        <position position="1"/>
    </location>
</feature>
<proteinExistence type="predicted"/>
<dbReference type="Pfam" id="PF00172">
    <property type="entry name" value="Zn_clus"/>
    <property type="match status" value="1"/>
</dbReference>
<dbReference type="InterPro" id="IPR001138">
    <property type="entry name" value="Zn2Cys6_DnaBD"/>
</dbReference>
<dbReference type="OrthoDB" id="4491390at2759"/>
<dbReference type="EMBL" id="MU006332">
    <property type="protein sequence ID" value="KAF2846697.1"/>
    <property type="molecule type" value="Genomic_DNA"/>
</dbReference>
<dbReference type="Gene3D" id="4.10.240.10">
    <property type="entry name" value="Zn(2)-C6 fungal-type DNA-binding domain"/>
    <property type="match status" value="1"/>
</dbReference>
<name>A0A6A7AWG0_9PLEO</name>
<sequence length="508" mass="55757">MKLKQSTVCHTCRAHKIGCDGKLPTCSQCFLTGRRCGGYKLDPVFIPYTATRVPRASRKNRATNSSAAVPSNVGLIALNVGCAIPGSSAREPPTWQIPRPIDIASSEEYAAVVLSCFVPKYQQNPPSFDISTSQVCGAWVGILPSLVARASSGELITSATKAFATSILDRSAQAKSKSFQSLEAYNTTVQRLNKELLSAKGFFSVQTAASIVCLAMVELMLPISDNGHLAHCGGLGALINSFSPGLFACSELHAIFVGCRPVLLFQALTTRKATFLGQNKWLTSPFKHHPPSEIQALIGDAAILPSIMETIDILPTLPRTTAVAQAQEMETKLGETFGHLSKWSERFERDMNGSPGPPRQIEVLECRKHSITHFWFPSLVAANVHTHMWAFQIICLLERGKLVPYLPDGDAGRDESRIFDNLSSFASNICQCMEYLLQDDLQLFGPASAVFPLNIAYEVLNKDKELHKQQIERCCVVFDQIRGRGISSKALFPAAYRETRFSNDLHKH</sequence>
<dbReference type="SUPFAM" id="SSF57701">
    <property type="entry name" value="Zn2/Cys6 DNA-binding domain"/>
    <property type="match status" value="1"/>
</dbReference>
<feature type="domain" description="Zn(2)-C6 fungal-type" evidence="2">
    <location>
        <begin position="8"/>
        <end position="36"/>
    </location>
</feature>
<evidence type="ECO:0000256" key="1">
    <source>
        <dbReference type="ARBA" id="ARBA00023242"/>
    </source>
</evidence>